<organism evidence="1 2">
    <name type="scientific">Dacryopinax primogenitus (strain DJM 731)</name>
    <name type="common">Brown rot fungus</name>
    <dbReference type="NCBI Taxonomy" id="1858805"/>
    <lineage>
        <taxon>Eukaryota</taxon>
        <taxon>Fungi</taxon>
        <taxon>Dikarya</taxon>
        <taxon>Basidiomycota</taxon>
        <taxon>Agaricomycotina</taxon>
        <taxon>Dacrymycetes</taxon>
        <taxon>Dacrymycetales</taxon>
        <taxon>Dacrymycetaceae</taxon>
        <taxon>Dacryopinax</taxon>
    </lineage>
</organism>
<evidence type="ECO:0008006" key="3">
    <source>
        <dbReference type="Google" id="ProtNLM"/>
    </source>
</evidence>
<gene>
    <name evidence="1" type="ORF">DACRYDRAFT_107088</name>
</gene>
<dbReference type="EMBL" id="JH795862">
    <property type="protein sequence ID" value="EJU02153.1"/>
    <property type="molecule type" value="Genomic_DNA"/>
</dbReference>
<accession>M5GD65</accession>
<evidence type="ECO:0000313" key="1">
    <source>
        <dbReference type="EMBL" id="EJU02153.1"/>
    </source>
</evidence>
<dbReference type="STRING" id="1858805.M5GD65"/>
<protein>
    <recommendedName>
        <fullName evidence="3">AttH domain-containing protein</fullName>
    </recommendedName>
</protein>
<evidence type="ECO:0000313" key="2">
    <source>
        <dbReference type="Proteomes" id="UP000030653"/>
    </source>
</evidence>
<dbReference type="SUPFAM" id="SSF159245">
    <property type="entry name" value="AttH-like"/>
    <property type="match status" value="1"/>
</dbReference>
<name>M5GD65_DACPD</name>
<dbReference type="OrthoDB" id="5295747at2759"/>
<dbReference type="Proteomes" id="UP000030653">
    <property type="component" value="Unassembled WGS sequence"/>
</dbReference>
<dbReference type="GeneID" id="63683468"/>
<dbReference type="HOGENOM" id="CLU_1240102_0_0_1"/>
<dbReference type="InterPro" id="IPR053112">
    <property type="entry name" value="Fungal_Dehydratase/Hydratase"/>
</dbReference>
<dbReference type="InterPro" id="IPR023374">
    <property type="entry name" value="AttH-like_dom_sf"/>
</dbReference>
<dbReference type="Gene3D" id="2.40.370.10">
    <property type="entry name" value="AttH-like domain"/>
    <property type="match status" value="1"/>
</dbReference>
<sequence>MVQHSYIRSLTNGHQYLLLSHTIPSEFHRSSILDITDPTATGAYWSNITAGALAVEYTTAGLNITYPGGGYAFESLTNDSFSVLHTRQIDPTLSFDITFHTSSPIILNGGLGSLTLGVTKGQMPNMTTEWSMPSGVTFGSFHWNGTTHEIDTANSFTWYDRQWGGDVPKNWTWFGLHVGSPNDERKTTKVSLWAIDQTDNLLPRTQFATIRKEDGSQLVVPVV</sequence>
<dbReference type="AlphaFoldDB" id="M5GD65"/>
<reference evidence="1 2" key="1">
    <citation type="journal article" date="2012" name="Science">
        <title>The Paleozoic origin of enzymatic lignin decomposition reconstructed from 31 fungal genomes.</title>
        <authorList>
            <person name="Floudas D."/>
            <person name="Binder M."/>
            <person name="Riley R."/>
            <person name="Barry K."/>
            <person name="Blanchette R.A."/>
            <person name="Henrissat B."/>
            <person name="Martinez A.T."/>
            <person name="Otillar R."/>
            <person name="Spatafora J.W."/>
            <person name="Yadav J.S."/>
            <person name="Aerts A."/>
            <person name="Benoit I."/>
            <person name="Boyd A."/>
            <person name="Carlson A."/>
            <person name="Copeland A."/>
            <person name="Coutinho P.M."/>
            <person name="de Vries R.P."/>
            <person name="Ferreira P."/>
            <person name="Findley K."/>
            <person name="Foster B."/>
            <person name="Gaskell J."/>
            <person name="Glotzer D."/>
            <person name="Gorecki P."/>
            <person name="Heitman J."/>
            <person name="Hesse C."/>
            <person name="Hori C."/>
            <person name="Igarashi K."/>
            <person name="Jurgens J.A."/>
            <person name="Kallen N."/>
            <person name="Kersten P."/>
            <person name="Kohler A."/>
            <person name="Kuees U."/>
            <person name="Kumar T.K.A."/>
            <person name="Kuo A."/>
            <person name="LaButti K."/>
            <person name="Larrondo L.F."/>
            <person name="Lindquist E."/>
            <person name="Ling A."/>
            <person name="Lombard V."/>
            <person name="Lucas S."/>
            <person name="Lundell T."/>
            <person name="Martin R."/>
            <person name="McLaughlin D.J."/>
            <person name="Morgenstern I."/>
            <person name="Morin E."/>
            <person name="Murat C."/>
            <person name="Nagy L.G."/>
            <person name="Nolan M."/>
            <person name="Ohm R.A."/>
            <person name="Patyshakuliyeva A."/>
            <person name="Rokas A."/>
            <person name="Ruiz-Duenas F.J."/>
            <person name="Sabat G."/>
            <person name="Salamov A."/>
            <person name="Samejima M."/>
            <person name="Schmutz J."/>
            <person name="Slot J.C."/>
            <person name="St John F."/>
            <person name="Stenlid J."/>
            <person name="Sun H."/>
            <person name="Sun S."/>
            <person name="Syed K."/>
            <person name="Tsang A."/>
            <person name="Wiebenga A."/>
            <person name="Young D."/>
            <person name="Pisabarro A."/>
            <person name="Eastwood D.C."/>
            <person name="Martin F."/>
            <person name="Cullen D."/>
            <person name="Grigoriev I.V."/>
            <person name="Hibbett D.S."/>
        </authorList>
    </citation>
    <scope>NUCLEOTIDE SEQUENCE [LARGE SCALE GENOMIC DNA]</scope>
    <source>
        <strain evidence="1 2">DJM-731 SS1</strain>
    </source>
</reference>
<proteinExistence type="predicted"/>
<dbReference type="PANTHER" id="PTHR40617">
    <property type="entry name" value="TERPENE CYCLASE ASQC"/>
    <property type="match status" value="1"/>
</dbReference>
<dbReference type="PANTHER" id="PTHR40617:SF1">
    <property type="entry name" value="ATTH DOMAIN-CONTAINING PROTEIN-RELATED"/>
    <property type="match status" value="1"/>
</dbReference>
<keyword evidence="2" id="KW-1185">Reference proteome</keyword>
<dbReference type="RefSeq" id="XP_040629050.1">
    <property type="nucleotide sequence ID" value="XM_040768406.1"/>
</dbReference>